<dbReference type="SUPFAM" id="SSF53720">
    <property type="entry name" value="ALDH-like"/>
    <property type="match status" value="1"/>
</dbReference>
<dbReference type="EMBL" id="JBHUKR010000002">
    <property type="protein sequence ID" value="MFD2414960.1"/>
    <property type="molecule type" value="Genomic_DNA"/>
</dbReference>
<accession>A0ABW5FJ11</accession>
<dbReference type="PANTHER" id="PTHR11699">
    <property type="entry name" value="ALDEHYDE DEHYDROGENASE-RELATED"/>
    <property type="match status" value="1"/>
</dbReference>
<dbReference type="Gene3D" id="3.40.309.10">
    <property type="entry name" value="Aldehyde Dehydrogenase, Chain A, domain 2"/>
    <property type="match status" value="1"/>
</dbReference>
<protein>
    <submittedName>
        <fullName evidence="3">Aldehyde dehydrogenase family protein</fullName>
    </submittedName>
</protein>
<keyword evidence="4" id="KW-1185">Reference proteome</keyword>
<dbReference type="InterPro" id="IPR016163">
    <property type="entry name" value="Ald_DH_C"/>
</dbReference>
<dbReference type="InterPro" id="IPR016162">
    <property type="entry name" value="Ald_DH_N"/>
</dbReference>
<comment type="caution">
    <text evidence="3">The sequence shown here is derived from an EMBL/GenBank/DDBJ whole genome shotgun (WGS) entry which is preliminary data.</text>
</comment>
<dbReference type="InterPro" id="IPR015590">
    <property type="entry name" value="Aldehyde_DH_dom"/>
</dbReference>
<dbReference type="RefSeq" id="WP_378260292.1">
    <property type="nucleotide sequence ID" value="NZ_JBHUKR010000002.1"/>
</dbReference>
<evidence type="ECO:0000256" key="1">
    <source>
        <dbReference type="ARBA" id="ARBA00023002"/>
    </source>
</evidence>
<sequence length="457" mass="47116">MTATIRSVSPQRPDDVVIDVSASSAAVVESAVDRARGAQREWARAGAARVVALVAAADAVRKASSELVELVVREVGKPRAEAAAEVARTEAILRYYAQQIYDPEGAVHLASPPRSFALTRRQAHGVAGLVTPWNFPLAIPVWKAAPALAFGNAVVLKPAPAATACALALGELLAAQLPDALLQVLPGDAEAGEALVAQVDVVSFTGSAAVGRAVVRAAAETGVPVQCELGGQNPAIVLDDVDIEAVAQQLARAAFGYAGQKCTATRRVIVVGNAREFTDALVTAVNALPLGDPGAAETVVGPVITASARDRVRDVAASAVRDGGRVLTRRTVPDSAGWYVPPTIVDNVPPGHEMLRDEVFGPICAVIAAPSVTEAVDIANAVPYGLTAGVYTRDLTAVMDVAGRLRAGQVKINAPTTGVDFHLPFGGTKASSYGPREQGKAAADFYTTTQTITVAAP</sequence>
<dbReference type="InterPro" id="IPR016160">
    <property type="entry name" value="Ald_DH_CS_CYS"/>
</dbReference>
<keyword evidence="1" id="KW-0560">Oxidoreductase</keyword>
<dbReference type="CDD" id="cd07078">
    <property type="entry name" value="ALDH"/>
    <property type="match status" value="1"/>
</dbReference>
<gene>
    <name evidence="3" type="ORF">ACFSXZ_01325</name>
</gene>
<reference evidence="4" key="1">
    <citation type="journal article" date="2019" name="Int. J. Syst. Evol. Microbiol.">
        <title>The Global Catalogue of Microorganisms (GCM) 10K type strain sequencing project: providing services to taxonomists for standard genome sequencing and annotation.</title>
        <authorList>
            <consortium name="The Broad Institute Genomics Platform"/>
            <consortium name="The Broad Institute Genome Sequencing Center for Infectious Disease"/>
            <person name="Wu L."/>
            <person name="Ma J."/>
        </authorList>
    </citation>
    <scope>NUCLEOTIDE SEQUENCE [LARGE SCALE GENOMIC DNA]</scope>
    <source>
        <strain evidence="4">CGMCC 4.7645</strain>
    </source>
</reference>
<evidence type="ECO:0000313" key="3">
    <source>
        <dbReference type="EMBL" id="MFD2414960.1"/>
    </source>
</evidence>
<dbReference type="Proteomes" id="UP001597417">
    <property type="component" value="Unassembled WGS sequence"/>
</dbReference>
<dbReference type="Pfam" id="PF00171">
    <property type="entry name" value="Aldedh"/>
    <property type="match status" value="1"/>
</dbReference>
<evidence type="ECO:0000259" key="2">
    <source>
        <dbReference type="Pfam" id="PF00171"/>
    </source>
</evidence>
<dbReference type="InterPro" id="IPR016161">
    <property type="entry name" value="Ald_DH/histidinol_DH"/>
</dbReference>
<dbReference type="Gene3D" id="3.40.605.10">
    <property type="entry name" value="Aldehyde Dehydrogenase, Chain A, domain 1"/>
    <property type="match status" value="1"/>
</dbReference>
<feature type="domain" description="Aldehyde dehydrogenase" evidence="2">
    <location>
        <begin position="4"/>
        <end position="452"/>
    </location>
</feature>
<proteinExistence type="predicted"/>
<dbReference type="PROSITE" id="PS00070">
    <property type="entry name" value="ALDEHYDE_DEHYDR_CYS"/>
    <property type="match status" value="1"/>
</dbReference>
<name>A0ABW5FJ11_9PSEU</name>
<evidence type="ECO:0000313" key="4">
    <source>
        <dbReference type="Proteomes" id="UP001597417"/>
    </source>
</evidence>
<organism evidence="3 4">
    <name type="scientific">Amycolatopsis pigmentata</name>
    <dbReference type="NCBI Taxonomy" id="450801"/>
    <lineage>
        <taxon>Bacteria</taxon>
        <taxon>Bacillati</taxon>
        <taxon>Actinomycetota</taxon>
        <taxon>Actinomycetes</taxon>
        <taxon>Pseudonocardiales</taxon>
        <taxon>Pseudonocardiaceae</taxon>
        <taxon>Amycolatopsis</taxon>
    </lineage>
</organism>